<dbReference type="InterPro" id="IPR050951">
    <property type="entry name" value="Retrovirus_Pol_polyprotein"/>
</dbReference>
<dbReference type="InterPro" id="IPR000477">
    <property type="entry name" value="RT_dom"/>
</dbReference>
<feature type="non-terminal residue" evidence="2">
    <location>
        <position position="1"/>
    </location>
</feature>
<dbReference type="Gene3D" id="3.10.10.10">
    <property type="entry name" value="HIV Type 1 Reverse Transcriptase, subunit A, domain 1"/>
    <property type="match status" value="1"/>
</dbReference>
<sequence>MREANKWKVAFNTKFSLYEWLVMPFGLTNTPSMFMRLMNHVLRSLIGNCVVIYFDDIFVYSACVDDYIVHVRNMLQLLNDESLYVNLEKYIFYTNEVIFLRYLVGLQGVRVDKEKVKAIQCWSTSTKVSDVRSYHSLASFYTCFVKDFSTVSTPLNEIIKKDDRLSNALILALTNFHKSFKLECDMSNGQCYYKKGTDSTYFIPFTRSLDSEKPKLIIPHMTRSSTL</sequence>
<dbReference type="OrthoDB" id="529980at2759"/>
<accession>A0A371GHH5</accession>
<dbReference type="PANTHER" id="PTHR37984:SF5">
    <property type="entry name" value="PROTEIN NYNRIN-LIKE"/>
    <property type="match status" value="1"/>
</dbReference>
<evidence type="ECO:0000313" key="3">
    <source>
        <dbReference type="Proteomes" id="UP000257109"/>
    </source>
</evidence>
<dbReference type="InterPro" id="IPR043502">
    <property type="entry name" value="DNA/RNA_pol_sf"/>
</dbReference>
<dbReference type="Pfam" id="PF00078">
    <property type="entry name" value="RVT_1"/>
    <property type="match status" value="1"/>
</dbReference>
<name>A0A371GHH5_MUCPR</name>
<protein>
    <submittedName>
        <fullName evidence="2">Retrovirus-related Pol polyprotein from transposon gypsy</fullName>
    </submittedName>
</protein>
<proteinExistence type="predicted"/>
<dbReference type="PANTHER" id="PTHR37984">
    <property type="entry name" value="PROTEIN CBG26694"/>
    <property type="match status" value="1"/>
</dbReference>
<evidence type="ECO:0000313" key="2">
    <source>
        <dbReference type="EMBL" id="RDX90015.1"/>
    </source>
</evidence>
<gene>
    <name evidence="2" type="primary">pol</name>
    <name evidence="2" type="ORF">CR513_28172</name>
</gene>
<dbReference type="CDD" id="cd01647">
    <property type="entry name" value="RT_LTR"/>
    <property type="match status" value="1"/>
</dbReference>
<dbReference type="Proteomes" id="UP000257109">
    <property type="component" value="Unassembled WGS sequence"/>
</dbReference>
<dbReference type="EMBL" id="QJKJ01005515">
    <property type="protein sequence ID" value="RDX90015.1"/>
    <property type="molecule type" value="Genomic_DNA"/>
</dbReference>
<dbReference type="AlphaFoldDB" id="A0A371GHH5"/>
<reference evidence="2" key="1">
    <citation type="submission" date="2018-05" db="EMBL/GenBank/DDBJ databases">
        <title>Draft genome of Mucuna pruriens seed.</title>
        <authorList>
            <person name="Nnadi N.E."/>
            <person name="Vos R."/>
            <person name="Hasami M.H."/>
            <person name="Devisetty U.K."/>
            <person name="Aguiy J.C."/>
        </authorList>
    </citation>
    <scope>NUCLEOTIDE SEQUENCE [LARGE SCALE GENOMIC DNA]</scope>
    <source>
        <strain evidence="2">JCA_2017</strain>
    </source>
</reference>
<dbReference type="PROSITE" id="PS50878">
    <property type="entry name" value="RT_POL"/>
    <property type="match status" value="1"/>
</dbReference>
<dbReference type="InterPro" id="IPR043128">
    <property type="entry name" value="Rev_trsase/Diguanyl_cyclase"/>
</dbReference>
<comment type="caution">
    <text evidence="2">The sequence shown here is derived from an EMBL/GenBank/DDBJ whole genome shotgun (WGS) entry which is preliminary data.</text>
</comment>
<dbReference type="SUPFAM" id="SSF56672">
    <property type="entry name" value="DNA/RNA polymerases"/>
    <property type="match status" value="1"/>
</dbReference>
<evidence type="ECO:0000259" key="1">
    <source>
        <dbReference type="PROSITE" id="PS50878"/>
    </source>
</evidence>
<keyword evidence="3" id="KW-1185">Reference proteome</keyword>
<dbReference type="Gene3D" id="3.30.70.270">
    <property type="match status" value="2"/>
</dbReference>
<feature type="domain" description="Reverse transcriptase" evidence="1">
    <location>
        <begin position="1"/>
        <end position="104"/>
    </location>
</feature>
<organism evidence="2 3">
    <name type="scientific">Mucuna pruriens</name>
    <name type="common">Velvet bean</name>
    <name type="synonym">Dolichos pruriens</name>
    <dbReference type="NCBI Taxonomy" id="157652"/>
    <lineage>
        <taxon>Eukaryota</taxon>
        <taxon>Viridiplantae</taxon>
        <taxon>Streptophyta</taxon>
        <taxon>Embryophyta</taxon>
        <taxon>Tracheophyta</taxon>
        <taxon>Spermatophyta</taxon>
        <taxon>Magnoliopsida</taxon>
        <taxon>eudicotyledons</taxon>
        <taxon>Gunneridae</taxon>
        <taxon>Pentapetalae</taxon>
        <taxon>rosids</taxon>
        <taxon>fabids</taxon>
        <taxon>Fabales</taxon>
        <taxon>Fabaceae</taxon>
        <taxon>Papilionoideae</taxon>
        <taxon>50 kb inversion clade</taxon>
        <taxon>NPAAA clade</taxon>
        <taxon>indigoferoid/millettioid clade</taxon>
        <taxon>Phaseoleae</taxon>
        <taxon>Mucuna</taxon>
    </lineage>
</organism>